<dbReference type="Proteomes" id="UP000053555">
    <property type="component" value="Unassembled WGS sequence"/>
</dbReference>
<dbReference type="GO" id="GO:0005975">
    <property type="term" value="P:carbohydrate metabolic process"/>
    <property type="evidence" value="ECO:0007669"/>
    <property type="project" value="InterPro"/>
</dbReference>
<dbReference type="EMBL" id="KN660222">
    <property type="protein sequence ID" value="KHN17819.1"/>
    <property type="molecule type" value="Genomic_DNA"/>
</dbReference>
<dbReference type="EC" id="3.2.1.67" evidence="9"/>
<dbReference type="Gene3D" id="2.160.20.10">
    <property type="entry name" value="Single-stranded right-handed beta-helix, Pectin lyase-like"/>
    <property type="match status" value="2"/>
</dbReference>
<keyword evidence="5 8" id="KW-0378">Hydrolase</keyword>
<comment type="subcellular location">
    <subcellularLocation>
        <location evidence="1">Secreted</location>
        <location evidence="1">Cell wall</location>
    </subcellularLocation>
</comment>
<evidence type="ECO:0000256" key="5">
    <source>
        <dbReference type="ARBA" id="ARBA00022801"/>
    </source>
</evidence>
<evidence type="ECO:0000313" key="9">
    <source>
        <dbReference type="EMBL" id="KHN17819.1"/>
    </source>
</evidence>
<evidence type="ECO:0000256" key="6">
    <source>
        <dbReference type="ARBA" id="ARBA00023295"/>
    </source>
</evidence>
<dbReference type="SUPFAM" id="SSF51126">
    <property type="entry name" value="Pectin lyase-like"/>
    <property type="match status" value="1"/>
</dbReference>
<evidence type="ECO:0000256" key="2">
    <source>
        <dbReference type="ARBA" id="ARBA00008834"/>
    </source>
</evidence>
<dbReference type="GO" id="GO:0047911">
    <property type="term" value="F:galacturan 1,4-alpha-galacturonidase activity"/>
    <property type="evidence" value="ECO:0007669"/>
    <property type="project" value="UniProtKB-EC"/>
</dbReference>
<keyword evidence="3" id="KW-0134">Cell wall</keyword>
<keyword evidence="6 8" id="KW-0326">Glycosidase</keyword>
<name>A0A0B2QCX5_GLYSO</name>
<dbReference type="InterPro" id="IPR011050">
    <property type="entry name" value="Pectin_lyase_fold/virulence"/>
</dbReference>
<dbReference type="InterPro" id="IPR000743">
    <property type="entry name" value="Glyco_hydro_28"/>
</dbReference>
<keyword evidence="7" id="KW-0961">Cell wall biogenesis/degradation</keyword>
<dbReference type="PANTHER" id="PTHR31375">
    <property type="match status" value="1"/>
</dbReference>
<evidence type="ECO:0000256" key="4">
    <source>
        <dbReference type="ARBA" id="ARBA00022525"/>
    </source>
</evidence>
<dbReference type="GO" id="GO:0004650">
    <property type="term" value="F:polygalacturonase activity"/>
    <property type="evidence" value="ECO:0007669"/>
    <property type="project" value="InterPro"/>
</dbReference>
<dbReference type="InterPro" id="IPR012334">
    <property type="entry name" value="Pectin_lyas_fold"/>
</dbReference>
<comment type="similarity">
    <text evidence="2 8">Belongs to the glycosyl hydrolase 28 family.</text>
</comment>
<evidence type="ECO:0000256" key="8">
    <source>
        <dbReference type="RuleBase" id="RU361169"/>
    </source>
</evidence>
<evidence type="ECO:0000256" key="7">
    <source>
        <dbReference type="ARBA" id="ARBA00023316"/>
    </source>
</evidence>
<keyword evidence="4" id="KW-0964">Secreted</keyword>
<gene>
    <name evidence="9" type="ORF">glysoja_029127</name>
</gene>
<dbReference type="Pfam" id="PF00295">
    <property type="entry name" value="Glyco_hydro_28"/>
    <property type="match status" value="2"/>
</dbReference>
<protein>
    <submittedName>
        <fullName evidence="9">Polygalacturonase</fullName>
        <ecNumber evidence="9">3.2.1.67</ecNumber>
    </submittedName>
</protein>
<evidence type="ECO:0000256" key="3">
    <source>
        <dbReference type="ARBA" id="ARBA00022512"/>
    </source>
</evidence>
<dbReference type="GO" id="GO:0071555">
    <property type="term" value="P:cell wall organization"/>
    <property type="evidence" value="ECO:0007669"/>
    <property type="project" value="UniProtKB-KW"/>
</dbReference>
<organism evidence="9">
    <name type="scientific">Glycine soja</name>
    <name type="common">Wild soybean</name>
    <dbReference type="NCBI Taxonomy" id="3848"/>
    <lineage>
        <taxon>Eukaryota</taxon>
        <taxon>Viridiplantae</taxon>
        <taxon>Streptophyta</taxon>
        <taxon>Embryophyta</taxon>
        <taxon>Tracheophyta</taxon>
        <taxon>Spermatophyta</taxon>
        <taxon>Magnoliopsida</taxon>
        <taxon>eudicotyledons</taxon>
        <taxon>Gunneridae</taxon>
        <taxon>Pentapetalae</taxon>
        <taxon>rosids</taxon>
        <taxon>fabids</taxon>
        <taxon>Fabales</taxon>
        <taxon>Fabaceae</taxon>
        <taxon>Papilionoideae</taxon>
        <taxon>50 kb inversion clade</taxon>
        <taxon>NPAAA clade</taxon>
        <taxon>indigoferoid/millettioid clade</taxon>
        <taxon>Phaseoleae</taxon>
        <taxon>Glycine</taxon>
        <taxon>Glycine subgen. Soja</taxon>
    </lineage>
</organism>
<proteinExistence type="inferred from homology"/>
<reference evidence="9" key="1">
    <citation type="submission" date="2014-07" db="EMBL/GenBank/DDBJ databases">
        <title>Identification of a novel salt tolerance gene in wild soybean by whole-genome sequencing.</title>
        <authorList>
            <person name="Lam H.-M."/>
            <person name="Qi X."/>
            <person name="Li M.-W."/>
            <person name="Liu X."/>
            <person name="Xie M."/>
            <person name="Ni M."/>
            <person name="Xu X."/>
        </authorList>
    </citation>
    <scope>NUCLEOTIDE SEQUENCE [LARGE SCALE GENOMIC DNA]</scope>
    <source>
        <tissue evidence="9">Root</tissue>
    </source>
</reference>
<accession>A0A0B2QCX5</accession>
<feature type="non-terminal residue" evidence="9">
    <location>
        <position position="1"/>
    </location>
</feature>
<dbReference type="AlphaFoldDB" id="A0A0B2QCX5"/>
<sequence length="253" mass="26748">AFLGAWTQACASTTAVKIVILAGTYQMGAVDVKGPCKAPIEVQVDGTIQAPTNLANLKGAEQWFKVQHVNSFTLSGKGVFDGQGPIAWKQNDCTTNKNCKMLCMNFGFNFLNKSIVRDLTSRDSKNFHVNVLACNNLTFDGFKISAPEDSPNTDGIHIGRSTDVKVLNTNIATGDDCVSLGNPSKIKISKVSFKNIKGTSGTKEGVIFICSSGAPCEGVEMTDVDLTFNVAATTAKCANVKPVITGKAPTCAA</sequence>
<evidence type="ECO:0000256" key="1">
    <source>
        <dbReference type="ARBA" id="ARBA00004191"/>
    </source>
</evidence>